<dbReference type="EMBL" id="JACFXV010000043">
    <property type="protein sequence ID" value="MBA5776616.1"/>
    <property type="molecule type" value="Genomic_DNA"/>
</dbReference>
<accession>A0A839ABR5</accession>
<protein>
    <submittedName>
        <fullName evidence="1">Uncharacterized protein</fullName>
    </submittedName>
</protein>
<dbReference type="AlphaFoldDB" id="A0A839ABR5"/>
<organism evidence="1 2">
    <name type="scientific">Stappia albiluteola</name>
    <dbReference type="NCBI Taxonomy" id="2758565"/>
    <lineage>
        <taxon>Bacteria</taxon>
        <taxon>Pseudomonadati</taxon>
        <taxon>Pseudomonadota</taxon>
        <taxon>Alphaproteobacteria</taxon>
        <taxon>Hyphomicrobiales</taxon>
        <taxon>Stappiaceae</taxon>
        <taxon>Stappia</taxon>
    </lineage>
</organism>
<evidence type="ECO:0000313" key="2">
    <source>
        <dbReference type="Proteomes" id="UP000541109"/>
    </source>
</evidence>
<keyword evidence="2" id="KW-1185">Reference proteome</keyword>
<name>A0A839ABR5_9HYPH</name>
<reference evidence="1 2" key="1">
    <citation type="submission" date="2020-07" db="EMBL/GenBank/DDBJ databases">
        <title>Stappia sp., F7233, whole genome shotgun sequencing project.</title>
        <authorList>
            <person name="Jiang S."/>
            <person name="Liu Z.W."/>
            <person name="Du Z.J."/>
        </authorList>
    </citation>
    <scope>NUCLEOTIDE SEQUENCE [LARGE SCALE GENOMIC DNA]</scope>
    <source>
        <strain evidence="1 2">F7233</strain>
    </source>
</reference>
<dbReference type="RefSeq" id="WP_182163170.1">
    <property type="nucleotide sequence ID" value="NZ_JACFXV010000043.1"/>
</dbReference>
<sequence>MKAFLAGLAAMAVIGVAAWAVLTKAYDYSSASVYTSANPGAVRLSPSDEAQKGG</sequence>
<evidence type="ECO:0000313" key="1">
    <source>
        <dbReference type="EMBL" id="MBA5776616.1"/>
    </source>
</evidence>
<comment type="caution">
    <text evidence="1">The sequence shown here is derived from an EMBL/GenBank/DDBJ whole genome shotgun (WGS) entry which is preliminary data.</text>
</comment>
<proteinExistence type="predicted"/>
<dbReference type="Proteomes" id="UP000541109">
    <property type="component" value="Unassembled WGS sequence"/>
</dbReference>
<gene>
    <name evidence="1" type="ORF">H2509_05695</name>
</gene>